<evidence type="ECO:0000313" key="1">
    <source>
        <dbReference type="EMBL" id="MDR6240597.1"/>
    </source>
</evidence>
<sequence>MKTHPFKPILDSQTQGMLIGTLPPDTAPFYYSNSRNTRLWDLLYSVKNNLREITKGSNELSEKEKIDLLYSMNLGMCDMIYTYDRKKENSVQDSDIIPMSYLDVAKTIRNTNVSTLYFVYKNSAKWFLHALKSKSPVSCNSLHYDIKDGHFADVWLNDKPMRCILLPSPLSRGRKGETLAVKLEVYRKFLQLHI</sequence>
<dbReference type="AlphaFoldDB" id="A0AAE4BUC8"/>
<dbReference type="Gene3D" id="3.40.470.10">
    <property type="entry name" value="Uracil-DNA glycosylase-like domain"/>
    <property type="match status" value="1"/>
</dbReference>
<reference evidence="1" key="1">
    <citation type="submission" date="2023-07" db="EMBL/GenBank/DDBJ databases">
        <title>Genomic Encyclopedia of Type Strains, Phase IV (KMG-IV): sequencing the most valuable type-strain genomes for metagenomic binning, comparative biology and taxonomic classification.</title>
        <authorList>
            <person name="Goeker M."/>
        </authorList>
    </citation>
    <scope>NUCLEOTIDE SEQUENCE</scope>
    <source>
        <strain evidence="1">DSM 26174</strain>
    </source>
</reference>
<organism evidence="1 2">
    <name type="scientific">Aureibacter tunicatorum</name>
    <dbReference type="NCBI Taxonomy" id="866807"/>
    <lineage>
        <taxon>Bacteria</taxon>
        <taxon>Pseudomonadati</taxon>
        <taxon>Bacteroidota</taxon>
        <taxon>Cytophagia</taxon>
        <taxon>Cytophagales</taxon>
        <taxon>Persicobacteraceae</taxon>
        <taxon>Aureibacter</taxon>
    </lineage>
</organism>
<protein>
    <submittedName>
        <fullName evidence="1">G:T/U-mismatch repair DNA glycosylase</fullName>
    </submittedName>
</protein>
<name>A0AAE4BUC8_9BACT</name>
<comment type="caution">
    <text evidence="1">The sequence shown here is derived from an EMBL/GenBank/DDBJ whole genome shotgun (WGS) entry which is preliminary data.</text>
</comment>
<keyword evidence="2" id="KW-1185">Reference proteome</keyword>
<evidence type="ECO:0000313" key="2">
    <source>
        <dbReference type="Proteomes" id="UP001185092"/>
    </source>
</evidence>
<dbReference type="InterPro" id="IPR036895">
    <property type="entry name" value="Uracil-DNA_glycosylase-like_sf"/>
</dbReference>
<gene>
    <name evidence="1" type="ORF">HNQ88_003673</name>
</gene>
<proteinExistence type="predicted"/>
<dbReference type="Proteomes" id="UP001185092">
    <property type="component" value="Unassembled WGS sequence"/>
</dbReference>
<dbReference type="EMBL" id="JAVDQD010000005">
    <property type="protein sequence ID" value="MDR6240597.1"/>
    <property type="molecule type" value="Genomic_DNA"/>
</dbReference>
<dbReference type="SUPFAM" id="SSF52141">
    <property type="entry name" value="Uracil-DNA glycosylase-like"/>
    <property type="match status" value="1"/>
</dbReference>
<accession>A0AAE4BUC8</accession>
<dbReference type="RefSeq" id="WP_309940649.1">
    <property type="nucleotide sequence ID" value="NZ_AP025306.1"/>
</dbReference>